<keyword evidence="2" id="KW-1003">Cell membrane</keyword>
<feature type="region of interest" description="Disordered" evidence="6">
    <location>
        <begin position="66"/>
        <end position="88"/>
    </location>
</feature>
<evidence type="ECO:0000256" key="5">
    <source>
        <dbReference type="ARBA" id="ARBA00023136"/>
    </source>
</evidence>
<comment type="caution">
    <text evidence="9">The sequence shown here is derived from an EMBL/GenBank/DDBJ whole genome shotgun (WGS) entry which is preliminary data.</text>
</comment>
<evidence type="ECO:0000256" key="6">
    <source>
        <dbReference type="SAM" id="MobiDB-lite"/>
    </source>
</evidence>
<accession>A0A094S5H4</accession>
<evidence type="ECO:0000256" key="3">
    <source>
        <dbReference type="ARBA" id="ARBA00022692"/>
    </source>
</evidence>
<evidence type="ECO:0000256" key="2">
    <source>
        <dbReference type="ARBA" id="ARBA00022475"/>
    </source>
</evidence>
<name>A0A094S5H4_9ZZZZ</name>
<keyword evidence="5 7" id="KW-0472">Membrane</keyword>
<proteinExistence type="predicted"/>
<evidence type="ECO:0000259" key="8">
    <source>
        <dbReference type="Pfam" id="PF13396"/>
    </source>
</evidence>
<dbReference type="InterPro" id="IPR027379">
    <property type="entry name" value="CLS_N"/>
</dbReference>
<evidence type="ECO:0000313" key="9">
    <source>
        <dbReference type="EMBL" id="KGA13108.1"/>
    </source>
</evidence>
<sequence length="88" mass="10184">KTMIRLLAFISLASLVLTLYTFIECARRDESKIKKLPKWGWLLIIVLLQPFGGIAYLIIGRVRGERGPRPPKRRILPPDDDPDFLRKL</sequence>
<feature type="transmembrane region" description="Helical" evidence="7">
    <location>
        <begin position="39"/>
        <end position="59"/>
    </location>
</feature>
<keyword evidence="3 7" id="KW-0812">Transmembrane</keyword>
<dbReference type="EMBL" id="JNSK01000182">
    <property type="protein sequence ID" value="KGA13108.1"/>
    <property type="molecule type" value="Genomic_DNA"/>
</dbReference>
<dbReference type="Pfam" id="PF13396">
    <property type="entry name" value="PLDc_N"/>
    <property type="match status" value="1"/>
</dbReference>
<evidence type="ECO:0000256" key="7">
    <source>
        <dbReference type="SAM" id="Phobius"/>
    </source>
</evidence>
<dbReference type="GO" id="GO:0005886">
    <property type="term" value="C:plasma membrane"/>
    <property type="evidence" value="ECO:0007669"/>
    <property type="project" value="UniProtKB-SubCell"/>
</dbReference>
<gene>
    <name evidence="9" type="ORF">GM50_23045</name>
</gene>
<keyword evidence="4 7" id="KW-1133">Transmembrane helix</keyword>
<dbReference type="AlphaFoldDB" id="A0A094S5H4"/>
<comment type="subcellular location">
    <subcellularLocation>
        <location evidence="1">Cell membrane</location>
        <topology evidence="1">Multi-pass membrane protein</topology>
    </subcellularLocation>
</comment>
<evidence type="ECO:0000256" key="4">
    <source>
        <dbReference type="ARBA" id="ARBA00022989"/>
    </source>
</evidence>
<evidence type="ECO:0000256" key="1">
    <source>
        <dbReference type="ARBA" id="ARBA00004651"/>
    </source>
</evidence>
<feature type="non-terminal residue" evidence="9">
    <location>
        <position position="1"/>
    </location>
</feature>
<reference evidence="9" key="1">
    <citation type="submission" date="2014-05" db="EMBL/GenBank/DDBJ databases">
        <title>Key roles for freshwater Actinobacteria revealed by deep metagenomic sequencing.</title>
        <authorList>
            <person name="Ghai R."/>
            <person name="Mizuno C.M."/>
            <person name="Picazo A."/>
            <person name="Camacho A."/>
            <person name="Rodriguez-Valera F."/>
        </authorList>
    </citation>
    <scope>NUCLEOTIDE SEQUENCE</scope>
</reference>
<protein>
    <recommendedName>
        <fullName evidence="8">Cardiolipin synthase N-terminal domain-containing protein</fullName>
    </recommendedName>
</protein>
<organism evidence="9">
    <name type="scientific">freshwater metagenome</name>
    <dbReference type="NCBI Taxonomy" id="449393"/>
    <lineage>
        <taxon>unclassified sequences</taxon>
        <taxon>metagenomes</taxon>
        <taxon>ecological metagenomes</taxon>
    </lineage>
</organism>
<feature type="domain" description="Cardiolipin synthase N-terminal" evidence="8">
    <location>
        <begin position="16"/>
        <end position="61"/>
    </location>
</feature>